<dbReference type="Gene3D" id="3.40.50.300">
    <property type="entry name" value="P-loop containing nucleotide triphosphate hydrolases"/>
    <property type="match status" value="1"/>
</dbReference>
<dbReference type="InterPro" id="IPR010285">
    <property type="entry name" value="DNA_helicase_pif1-like_DEAD"/>
</dbReference>
<keyword evidence="1" id="KW-0547">Nucleotide-binding</keyword>
<dbReference type="GO" id="GO:0000723">
    <property type="term" value="P:telomere maintenance"/>
    <property type="evidence" value="ECO:0007669"/>
    <property type="project" value="InterPro"/>
</dbReference>
<keyword evidence="1" id="KW-0227">DNA damage</keyword>
<dbReference type="PANTHER" id="PTHR47642:SF5">
    <property type="entry name" value="ATP-DEPENDENT DNA HELICASE"/>
    <property type="match status" value="1"/>
</dbReference>
<dbReference type="GO" id="GO:0016787">
    <property type="term" value="F:hydrolase activity"/>
    <property type="evidence" value="ECO:0007669"/>
    <property type="project" value="UniProtKB-KW"/>
</dbReference>
<keyword evidence="1" id="KW-0378">Hydrolase</keyword>
<dbReference type="Proteomes" id="UP000574390">
    <property type="component" value="Unassembled WGS sequence"/>
</dbReference>
<comment type="catalytic activity">
    <reaction evidence="1">
        <text>ATP + H2O = ADP + phosphate + H(+)</text>
        <dbReference type="Rhea" id="RHEA:13065"/>
        <dbReference type="ChEBI" id="CHEBI:15377"/>
        <dbReference type="ChEBI" id="CHEBI:15378"/>
        <dbReference type="ChEBI" id="CHEBI:30616"/>
        <dbReference type="ChEBI" id="CHEBI:43474"/>
        <dbReference type="ChEBI" id="CHEBI:456216"/>
        <dbReference type="EC" id="5.6.2.3"/>
    </reaction>
</comment>
<proteinExistence type="inferred from homology"/>
<comment type="caution">
    <text evidence="3">The sequence shown here is derived from an EMBL/GenBank/DDBJ whole genome shotgun (WGS) entry which is preliminary data.</text>
</comment>
<dbReference type="GO" id="GO:0005524">
    <property type="term" value="F:ATP binding"/>
    <property type="evidence" value="ECO:0007669"/>
    <property type="project" value="UniProtKB-KW"/>
</dbReference>
<evidence type="ECO:0000256" key="1">
    <source>
        <dbReference type="RuleBase" id="RU363044"/>
    </source>
</evidence>
<keyword evidence="1" id="KW-0347">Helicase</keyword>
<dbReference type="InterPro" id="IPR051055">
    <property type="entry name" value="PIF1_helicase"/>
</dbReference>
<comment type="cofactor">
    <cofactor evidence="1">
        <name>Mg(2+)</name>
        <dbReference type="ChEBI" id="CHEBI:18420"/>
    </cofactor>
</comment>
<dbReference type="AlphaFoldDB" id="A0A7J6RZK1"/>
<dbReference type="PANTHER" id="PTHR47642">
    <property type="entry name" value="ATP-DEPENDENT DNA HELICASE"/>
    <property type="match status" value="1"/>
</dbReference>
<sequence>MEVIDDWNGLWYVHDADDRAKARRDFLGYIGGQSTAECGHCRLYLIRERRKSGKRCCIEECGAQATYSCSTRYCGSCVCKRHLASAVENDEVLIIRGEQLRLPTERTTEAEGIGEAVDDEAYVGVSCMPWALTTHEDRRIPGHLLLNGVLRCLRRPRNTVELNLRQRRFIESIVARTPAGSVSLELPEAVLFPGIFFKTAEDGGVYGALPMCMWSKAYDVEQLGIAGLREHLLTRLQDGALQTSRNEDYITWAFSTLFNTALSRSDSRLVLSRGYYSLTGGQVSVEEGSVLPFDELDSRRAVKQLAASLAASPNVLKVFLTLTCNLSTHFGIAPVTAALREHMENLTKDESTSVWEGALVDLTLGWERAMRYFIEYLQKSEEHILGEIETVFARPGTLERIREAGLAQTWEECCEYLRDYKRTQAHDCKKANSRCIKKRRVVSDEGSTATEEHGFKLIEAPHSNDALKVLERIGLAHRDKPENKPKVCGSLQAGRHTYAADKGNQKIIHDDYQRHCYAADAMTSFQLRPPELHFVDNPIKYHRIFSFVLKKQYRVGGQSISTTEYLVKEELRDTGWVDALNRQVRVRACALEELLQCCMESELSIAEEVHEAIVERILNNNVTDVERERYVDDTEEGQRFAVVVTSNPRPASGNSFLIHLLLSRGRYITELDLFSEGSLREAFKIGKLVPFDEPVREEHVKELMVKYVLQELKYHPTGGTRGFDKAVVDADRMLTQFLLEGDVQYDECPEAIEENLEMNSSVELLRTLGNQRRTVASSVHEQCMPEVPTTEELVQATVEEPLEWVPEIIGSDGSLRETFAEQNGVLQTVMTHIDVHRRERGSRFVPHVLIEGPPGTGKTFLLKVAIMYMMSRGLQVATTAISSERAVQVGGVHVHQLLQLAVEHSRSGLRPEEAAYRAHAKLARKPLLLAVLRAIDVVAFEEILLLSSELYRTADLILRKIRANDIPWGGLLLIGTGDHKQLPPVRGRMLTVDPVMYTNFRVLGLRRFIRSAGDTELQECLIHLRAAILENHVVERICDLILRRCVMVETWDEVPEECTRSMEDVDHMHLKQ</sequence>
<dbReference type="SUPFAM" id="SSF52540">
    <property type="entry name" value="P-loop containing nucleoside triphosphate hydrolases"/>
    <property type="match status" value="1"/>
</dbReference>
<dbReference type="GO" id="GO:0006281">
    <property type="term" value="P:DNA repair"/>
    <property type="evidence" value="ECO:0007669"/>
    <property type="project" value="UniProtKB-KW"/>
</dbReference>
<protein>
    <recommendedName>
        <fullName evidence="1">ATP-dependent DNA helicase</fullName>
        <ecNumber evidence="1">5.6.2.3</ecNumber>
    </recommendedName>
</protein>
<dbReference type="EMBL" id="JABANM010018428">
    <property type="protein sequence ID" value="KAF4726117.1"/>
    <property type="molecule type" value="Genomic_DNA"/>
</dbReference>
<keyword evidence="1" id="KW-0067">ATP-binding</keyword>
<accession>A0A7J6RZK1</accession>
<gene>
    <name evidence="3" type="ORF">FOZ62_020194</name>
</gene>
<comment type="similarity">
    <text evidence="1">Belongs to the helicase family.</text>
</comment>
<dbReference type="EC" id="5.6.2.3" evidence="1"/>
<dbReference type="InterPro" id="IPR027417">
    <property type="entry name" value="P-loop_NTPase"/>
</dbReference>
<feature type="domain" description="DNA helicase Pif1-like DEAD-box helicase" evidence="2">
    <location>
        <begin position="848"/>
        <end position="986"/>
    </location>
</feature>
<evidence type="ECO:0000313" key="3">
    <source>
        <dbReference type="EMBL" id="KAF4726117.1"/>
    </source>
</evidence>
<dbReference type="Pfam" id="PF05970">
    <property type="entry name" value="PIF1"/>
    <property type="match status" value="1"/>
</dbReference>
<dbReference type="GO" id="GO:0006310">
    <property type="term" value="P:DNA recombination"/>
    <property type="evidence" value="ECO:0007669"/>
    <property type="project" value="UniProtKB-KW"/>
</dbReference>
<evidence type="ECO:0000259" key="2">
    <source>
        <dbReference type="Pfam" id="PF05970"/>
    </source>
</evidence>
<reference evidence="3 4" key="1">
    <citation type="submission" date="2020-04" db="EMBL/GenBank/DDBJ databases">
        <title>Perkinsus olseni comparative genomics.</title>
        <authorList>
            <person name="Bogema D.R."/>
        </authorList>
    </citation>
    <scope>NUCLEOTIDE SEQUENCE [LARGE SCALE GENOMIC DNA]</scope>
    <source>
        <strain evidence="3">ATCC PRA-205</strain>
    </source>
</reference>
<name>A0A7J6RZK1_PEROL</name>
<keyword evidence="1" id="KW-0234">DNA repair</keyword>
<keyword evidence="1" id="KW-0233">DNA recombination</keyword>
<dbReference type="GO" id="GO:0043139">
    <property type="term" value="F:5'-3' DNA helicase activity"/>
    <property type="evidence" value="ECO:0007669"/>
    <property type="project" value="UniProtKB-EC"/>
</dbReference>
<organism evidence="3 4">
    <name type="scientific">Perkinsus olseni</name>
    <name type="common">Perkinsus atlanticus</name>
    <dbReference type="NCBI Taxonomy" id="32597"/>
    <lineage>
        <taxon>Eukaryota</taxon>
        <taxon>Sar</taxon>
        <taxon>Alveolata</taxon>
        <taxon>Perkinsozoa</taxon>
        <taxon>Perkinsea</taxon>
        <taxon>Perkinsida</taxon>
        <taxon>Perkinsidae</taxon>
        <taxon>Perkinsus</taxon>
    </lineage>
</organism>
<evidence type="ECO:0000313" key="4">
    <source>
        <dbReference type="Proteomes" id="UP000574390"/>
    </source>
</evidence>